<accession>A0AAV1CZH5</accession>
<feature type="region of interest" description="Disordered" evidence="2">
    <location>
        <begin position="118"/>
        <end position="139"/>
    </location>
</feature>
<dbReference type="GO" id="GO:0006402">
    <property type="term" value="P:mRNA catabolic process"/>
    <property type="evidence" value="ECO:0007669"/>
    <property type="project" value="TreeGrafter"/>
</dbReference>
<evidence type="ECO:0000313" key="4">
    <source>
        <dbReference type="Proteomes" id="UP001161247"/>
    </source>
</evidence>
<keyword evidence="4" id="KW-1185">Reference proteome</keyword>
<dbReference type="Gene3D" id="1.25.40.10">
    <property type="entry name" value="Tetratricopeptide repeat domain"/>
    <property type="match status" value="2"/>
</dbReference>
<feature type="compositionally biased region" description="Polar residues" evidence="2">
    <location>
        <begin position="608"/>
        <end position="628"/>
    </location>
</feature>
<dbReference type="PANTHER" id="PTHR12979:SF5">
    <property type="entry name" value="CCR4-NOT TRANSCRIPTION COMPLEX SUBUNIT 10"/>
    <property type="match status" value="1"/>
</dbReference>
<sequence length="865" mass="94283">MDSSSSMPSPAATPTAAPESNNNNREGALSPIAASPRSSEDDMAFSVHAGLAKEALLHFQSGKFAECVHFLNQLLQKKENDPKIIHNIAIAESFQDGCSDPKKLLEVLNNVKKRSEELARASEEQQSESGGNTSKATVGNKGNSNTALSFSSSSGLPVVYSDEYDTSIAMFNMAVIWFHLHEYAKSYAILDSFYQNIEPLDEGTALRICLLLLDVALVSNNASKAADVISYMEKVFCAGGLTNQVDNGNSSHQSNIMSKSSLPSIPDTSNSDSGPSASALESSLSRTLSDEGLEDESLLSSLTIGGDNLSRPILQSVNDSAKNQIEDSLSTMDLRLKLHLYKVSFLLLMRNLKAAKREVKMAMNIARGKDYTMALYLKSQLEYARGNHRKAIKLLMASGNRSEAGISSIFYNNLGCIYYRLGKYHSSSVMFSKALSNIVALRKEKPRKLAPLSQDKSTQVLYNCGLTFFEIGKPLPAARYFHRASLVSYKKPVLWLRIAECCLMALEKGLLKSNYSTSDGSDVKVNVVGQGKLRELALLDSRAGKSDYVGKEDFSFSSDGPPVLSVTLARQCLLNAFYLLESSDLKNSSSDVVPCSAAESSESGELLPSNSAIGSDSKGSNTEKGSSQVNMNGEVKEQKNGIGQNTPLLNSVSDYEDICRKENQLIKQAVLADMAYVELQLGNPLKALSAAMSLLKLSECTKIYLFLGNMYAAEALCYLNRPKEAAEHLRTYVDGGDNVELPYTQDDFEKWRVEKVVDYEDISGGPVAAEASDESEGFKLFLKPEEARGAVFANQAAWCACIGDIERAQYFIDQALSILPDKGQVIVTAVYLDVLQGRTENAVARLKQYRRVKFLPGSVTLEGSS</sequence>
<dbReference type="InterPro" id="IPR039740">
    <property type="entry name" value="CNOT10"/>
</dbReference>
<dbReference type="AlphaFoldDB" id="A0AAV1CZH5"/>
<organism evidence="3 4">
    <name type="scientific">Oldenlandia corymbosa var. corymbosa</name>
    <dbReference type="NCBI Taxonomy" id="529605"/>
    <lineage>
        <taxon>Eukaryota</taxon>
        <taxon>Viridiplantae</taxon>
        <taxon>Streptophyta</taxon>
        <taxon>Embryophyta</taxon>
        <taxon>Tracheophyta</taxon>
        <taxon>Spermatophyta</taxon>
        <taxon>Magnoliopsida</taxon>
        <taxon>eudicotyledons</taxon>
        <taxon>Gunneridae</taxon>
        <taxon>Pentapetalae</taxon>
        <taxon>asterids</taxon>
        <taxon>lamiids</taxon>
        <taxon>Gentianales</taxon>
        <taxon>Rubiaceae</taxon>
        <taxon>Rubioideae</taxon>
        <taxon>Spermacoceae</taxon>
        <taxon>Hedyotis-Oldenlandia complex</taxon>
        <taxon>Oldenlandia</taxon>
    </lineage>
</organism>
<feature type="region of interest" description="Disordered" evidence="2">
    <location>
        <begin position="1"/>
        <end position="37"/>
    </location>
</feature>
<dbReference type="EMBL" id="OX459120">
    <property type="protein sequence ID" value="CAI9100852.1"/>
    <property type="molecule type" value="Genomic_DNA"/>
</dbReference>
<feature type="region of interest" description="Disordered" evidence="2">
    <location>
        <begin position="248"/>
        <end position="281"/>
    </location>
</feature>
<proteinExistence type="inferred from homology"/>
<dbReference type="InterPro" id="IPR019734">
    <property type="entry name" value="TPR_rpt"/>
</dbReference>
<dbReference type="InterPro" id="IPR011990">
    <property type="entry name" value="TPR-like_helical_dom_sf"/>
</dbReference>
<protein>
    <submittedName>
        <fullName evidence="3">OLC1v1038037C1</fullName>
    </submittedName>
</protein>
<dbReference type="SUPFAM" id="SSF48452">
    <property type="entry name" value="TPR-like"/>
    <property type="match status" value="2"/>
</dbReference>
<feature type="compositionally biased region" description="Low complexity" evidence="2">
    <location>
        <begin position="1"/>
        <end position="24"/>
    </location>
</feature>
<feature type="compositionally biased region" description="Polar residues" evidence="2">
    <location>
        <begin position="127"/>
        <end position="139"/>
    </location>
</feature>
<evidence type="ECO:0000256" key="1">
    <source>
        <dbReference type="ARBA" id="ARBA00010080"/>
    </source>
</evidence>
<name>A0AAV1CZH5_OLDCO</name>
<evidence type="ECO:0000256" key="2">
    <source>
        <dbReference type="SAM" id="MobiDB-lite"/>
    </source>
</evidence>
<dbReference type="SMART" id="SM00028">
    <property type="entry name" value="TPR"/>
    <property type="match status" value="4"/>
</dbReference>
<dbReference type="Proteomes" id="UP001161247">
    <property type="component" value="Chromosome 3"/>
</dbReference>
<reference evidence="3" key="1">
    <citation type="submission" date="2023-03" db="EMBL/GenBank/DDBJ databases">
        <authorList>
            <person name="Julca I."/>
        </authorList>
    </citation>
    <scope>NUCLEOTIDE SEQUENCE</scope>
</reference>
<comment type="similarity">
    <text evidence="1">Belongs to the CNOT10 family.</text>
</comment>
<dbReference type="GO" id="GO:0017148">
    <property type="term" value="P:negative regulation of translation"/>
    <property type="evidence" value="ECO:0007669"/>
    <property type="project" value="TreeGrafter"/>
</dbReference>
<dbReference type="GO" id="GO:0030014">
    <property type="term" value="C:CCR4-NOT complex"/>
    <property type="evidence" value="ECO:0007669"/>
    <property type="project" value="InterPro"/>
</dbReference>
<gene>
    <name evidence="3" type="ORF">OLC1_LOCUS10578</name>
</gene>
<evidence type="ECO:0000313" key="3">
    <source>
        <dbReference type="EMBL" id="CAI9100852.1"/>
    </source>
</evidence>
<dbReference type="PANTHER" id="PTHR12979">
    <property type="entry name" value="CCR4-NOT TRANSCRIPTION COMPLEX SUBUNIT 10"/>
    <property type="match status" value="1"/>
</dbReference>
<feature type="region of interest" description="Disordered" evidence="2">
    <location>
        <begin position="602"/>
        <end position="628"/>
    </location>
</feature>